<keyword evidence="1" id="KW-0812">Transmembrane</keyword>
<dbReference type="EMBL" id="VYZN01000002">
    <property type="protein sequence ID" value="KAE9544235.1"/>
    <property type="molecule type" value="Genomic_DNA"/>
</dbReference>
<evidence type="ECO:0000256" key="1">
    <source>
        <dbReference type="SAM" id="Phobius"/>
    </source>
</evidence>
<organism evidence="2 3">
    <name type="scientific">Aphis glycines</name>
    <name type="common">Soybean aphid</name>
    <dbReference type="NCBI Taxonomy" id="307491"/>
    <lineage>
        <taxon>Eukaryota</taxon>
        <taxon>Metazoa</taxon>
        <taxon>Ecdysozoa</taxon>
        <taxon>Arthropoda</taxon>
        <taxon>Hexapoda</taxon>
        <taxon>Insecta</taxon>
        <taxon>Pterygota</taxon>
        <taxon>Neoptera</taxon>
        <taxon>Paraneoptera</taxon>
        <taxon>Hemiptera</taxon>
        <taxon>Sternorrhyncha</taxon>
        <taxon>Aphidomorpha</taxon>
        <taxon>Aphidoidea</taxon>
        <taxon>Aphididae</taxon>
        <taxon>Aphidini</taxon>
        <taxon>Aphis</taxon>
        <taxon>Aphis</taxon>
    </lineage>
</organism>
<evidence type="ECO:0000313" key="2">
    <source>
        <dbReference type="EMBL" id="KAE9544235.1"/>
    </source>
</evidence>
<sequence length="198" mass="24162">MLFGKMPLCLIRTEKHRKEQHSEIIYYFVNIIIYHILYFIYNKINKPKKKKKIILLLKNHYYINELIDYRCTILMYNTIQNIHSWNMWLVFCSDWILDRQYYDSNLYLKLFNISKINDKLNDFSFDENENVLVGSRNYNQCYNINLMLLIIYATKLLSPFFGKSKLIDIEKRTISNFFIGNLYKQISHFPEQKQIDLH</sequence>
<evidence type="ECO:0000313" key="3">
    <source>
        <dbReference type="Proteomes" id="UP000475862"/>
    </source>
</evidence>
<dbReference type="AlphaFoldDB" id="A0A6G0U542"/>
<dbReference type="Proteomes" id="UP000475862">
    <property type="component" value="Unassembled WGS sequence"/>
</dbReference>
<gene>
    <name evidence="2" type="ORF">AGLY_001414</name>
</gene>
<name>A0A6G0U542_APHGL</name>
<proteinExistence type="predicted"/>
<keyword evidence="3" id="KW-1185">Reference proteome</keyword>
<accession>A0A6G0U542</accession>
<keyword evidence="1" id="KW-0472">Membrane</keyword>
<comment type="caution">
    <text evidence="2">The sequence shown here is derived from an EMBL/GenBank/DDBJ whole genome shotgun (WGS) entry which is preliminary data.</text>
</comment>
<protein>
    <submittedName>
        <fullName evidence="2">Uncharacterized protein</fullName>
    </submittedName>
</protein>
<keyword evidence="1" id="KW-1133">Transmembrane helix</keyword>
<feature type="transmembrane region" description="Helical" evidence="1">
    <location>
        <begin position="24"/>
        <end position="41"/>
    </location>
</feature>
<reference evidence="2 3" key="1">
    <citation type="submission" date="2019-08" db="EMBL/GenBank/DDBJ databases">
        <title>The genome of the soybean aphid Biotype 1, its phylome, world population structure and adaptation to the North American continent.</title>
        <authorList>
            <person name="Giordano R."/>
            <person name="Donthu R.K."/>
            <person name="Hernandez A.G."/>
            <person name="Wright C.L."/>
            <person name="Zimin A.V."/>
        </authorList>
    </citation>
    <scope>NUCLEOTIDE SEQUENCE [LARGE SCALE GENOMIC DNA]</scope>
    <source>
        <tissue evidence="2">Whole aphids</tissue>
    </source>
</reference>